<evidence type="ECO:0000313" key="2">
    <source>
        <dbReference type="EMBL" id="MBO4204771.1"/>
    </source>
</evidence>
<protein>
    <recommendedName>
        <fullName evidence="1">VOC domain-containing protein</fullName>
    </recommendedName>
</protein>
<dbReference type="PROSITE" id="PS51819">
    <property type="entry name" value="VOC"/>
    <property type="match status" value="1"/>
</dbReference>
<evidence type="ECO:0000259" key="1">
    <source>
        <dbReference type="PROSITE" id="PS51819"/>
    </source>
</evidence>
<proteinExistence type="predicted"/>
<reference evidence="2 3" key="1">
    <citation type="submission" date="2019-12" db="EMBL/GenBank/DDBJ databases">
        <title>Whole genome sequencing of endophytic Actinobacterium Micromonospora sp. MPMI6T.</title>
        <authorList>
            <person name="Evv R."/>
            <person name="Podile A.R."/>
        </authorList>
    </citation>
    <scope>NUCLEOTIDE SEQUENCE [LARGE SCALE GENOMIC DNA]</scope>
    <source>
        <strain evidence="2 3">MPMI6</strain>
    </source>
</reference>
<feature type="domain" description="VOC" evidence="1">
    <location>
        <begin position="53"/>
        <end position="159"/>
    </location>
</feature>
<name>A0ABS3VJW2_MICEH</name>
<dbReference type="EMBL" id="WVUH01000006">
    <property type="protein sequence ID" value="MBO4204771.1"/>
    <property type="molecule type" value="Genomic_DNA"/>
</dbReference>
<dbReference type="RefSeq" id="WP_208810960.1">
    <property type="nucleotide sequence ID" value="NZ_WVUH01000006.1"/>
</dbReference>
<accession>A0ABS3VJW2</accession>
<dbReference type="InterPro" id="IPR004360">
    <property type="entry name" value="Glyas_Fos-R_dOase_dom"/>
</dbReference>
<dbReference type="Proteomes" id="UP000823521">
    <property type="component" value="Unassembled WGS sequence"/>
</dbReference>
<evidence type="ECO:0000313" key="3">
    <source>
        <dbReference type="Proteomes" id="UP000823521"/>
    </source>
</evidence>
<dbReference type="SUPFAM" id="SSF54593">
    <property type="entry name" value="Glyoxalase/Bleomycin resistance protein/Dihydroxybiphenyl dioxygenase"/>
    <property type="match status" value="1"/>
</dbReference>
<dbReference type="InterPro" id="IPR037523">
    <property type="entry name" value="VOC_core"/>
</dbReference>
<dbReference type="Gene3D" id="3.10.180.10">
    <property type="entry name" value="2,3-Dihydroxybiphenyl 1,2-Dioxygenase, domain 1"/>
    <property type="match status" value="1"/>
</dbReference>
<dbReference type="Pfam" id="PF00903">
    <property type="entry name" value="Glyoxalase"/>
    <property type="match status" value="1"/>
</dbReference>
<comment type="caution">
    <text evidence="2">The sequence shown here is derived from an EMBL/GenBank/DDBJ whole genome shotgun (WGS) entry which is preliminary data.</text>
</comment>
<keyword evidence="3" id="KW-1185">Reference proteome</keyword>
<sequence length="161" mass="17661">MTPGVFVCTGCALWAARRATTFAVVRRLPAASLKALVRWARPHAHALSLEQARTAIPILPSGDLDRTAAFWTRIGFIETDRYPGYLLLNSGDAELHFSQPDGAVSPGECFVHIGDARQLWKRLKEEAVDGIGPITDTDYGLREFIAADPDGNRVRFGSPTR</sequence>
<dbReference type="InterPro" id="IPR029068">
    <property type="entry name" value="Glyas_Bleomycin-R_OHBP_Dase"/>
</dbReference>
<gene>
    <name evidence="2" type="ORF">GSF22_01920</name>
</gene>
<organism evidence="2 3">
    <name type="scientific">Micromonospora echinofusca</name>
    <dbReference type="NCBI Taxonomy" id="47858"/>
    <lineage>
        <taxon>Bacteria</taxon>
        <taxon>Bacillati</taxon>
        <taxon>Actinomycetota</taxon>
        <taxon>Actinomycetes</taxon>
        <taxon>Micromonosporales</taxon>
        <taxon>Micromonosporaceae</taxon>
        <taxon>Micromonospora</taxon>
    </lineage>
</organism>